<name>A0AA38I7I4_9CUCU</name>
<gene>
    <name evidence="7" type="ORF">Zmor_022058</name>
</gene>
<dbReference type="GO" id="GO:0007165">
    <property type="term" value="P:signal transduction"/>
    <property type="evidence" value="ECO:0007669"/>
    <property type="project" value="UniProtKB-KW"/>
</dbReference>
<keyword evidence="2 6" id="KW-1003">Cell membrane</keyword>
<dbReference type="EMBL" id="JALNTZ010000006">
    <property type="protein sequence ID" value="KAJ3650365.1"/>
    <property type="molecule type" value="Genomic_DNA"/>
</dbReference>
<evidence type="ECO:0000256" key="6">
    <source>
        <dbReference type="RuleBase" id="RU363108"/>
    </source>
</evidence>
<keyword evidence="4 6" id="KW-1133">Transmembrane helix</keyword>
<evidence type="ECO:0000256" key="1">
    <source>
        <dbReference type="ARBA" id="ARBA00004651"/>
    </source>
</evidence>
<feature type="transmembrane region" description="Helical" evidence="6">
    <location>
        <begin position="217"/>
        <end position="239"/>
    </location>
</feature>
<keyword evidence="3 6" id="KW-0812">Transmembrane</keyword>
<keyword evidence="6" id="KW-0675">Receptor</keyword>
<evidence type="ECO:0000256" key="2">
    <source>
        <dbReference type="ARBA" id="ARBA00022475"/>
    </source>
</evidence>
<keyword evidence="8" id="KW-1185">Reference proteome</keyword>
<organism evidence="7 8">
    <name type="scientific">Zophobas morio</name>
    <dbReference type="NCBI Taxonomy" id="2755281"/>
    <lineage>
        <taxon>Eukaryota</taxon>
        <taxon>Metazoa</taxon>
        <taxon>Ecdysozoa</taxon>
        <taxon>Arthropoda</taxon>
        <taxon>Hexapoda</taxon>
        <taxon>Insecta</taxon>
        <taxon>Pterygota</taxon>
        <taxon>Neoptera</taxon>
        <taxon>Endopterygota</taxon>
        <taxon>Coleoptera</taxon>
        <taxon>Polyphaga</taxon>
        <taxon>Cucujiformia</taxon>
        <taxon>Tenebrionidae</taxon>
        <taxon>Zophobas</taxon>
    </lineage>
</organism>
<comment type="function">
    <text evidence="6">Gustatory receptor which mediates acceptance or avoidance behavior, depending on its substrates.</text>
</comment>
<comment type="subcellular location">
    <subcellularLocation>
        <location evidence="1 6">Cell membrane</location>
        <topology evidence="1 6">Multi-pass membrane protein</topology>
    </subcellularLocation>
</comment>
<comment type="caution">
    <text evidence="7">The sequence shown here is derived from an EMBL/GenBank/DDBJ whole genome shotgun (WGS) entry which is preliminary data.</text>
</comment>
<feature type="transmembrane region" description="Helical" evidence="6">
    <location>
        <begin position="84"/>
        <end position="103"/>
    </location>
</feature>
<evidence type="ECO:0000256" key="4">
    <source>
        <dbReference type="ARBA" id="ARBA00022989"/>
    </source>
</evidence>
<keyword evidence="5 6" id="KW-0472">Membrane</keyword>
<dbReference type="GO" id="GO:0005886">
    <property type="term" value="C:plasma membrane"/>
    <property type="evidence" value="ECO:0007669"/>
    <property type="project" value="UniProtKB-SubCell"/>
</dbReference>
<dbReference type="Proteomes" id="UP001168821">
    <property type="component" value="Unassembled WGS sequence"/>
</dbReference>
<evidence type="ECO:0000256" key="3">
    <source>
        <dbReference type="ARBA" id="ARBA00022692"/>
    </source>
</evidence>
<proteinExistence type="inferred from homology"/>
<keyword evidence="6" id="KW-0807">Transducer</keyword>
<accession>A0AA38I7I4</accession>
<comment type="caution">
    <text evidence="6">Lacks conserved residue(s) required for the propagation of feature annotation.</text>
</comment>
<dbReference type="InterPro" id="IPR013604">
    <property type="entry name" value="7TM_chemorcpt"/>
</dbReference>
<evidence type="ECO:0000256" key="5">
    <source>
        <dbReference type="ARBA" id="ARBA00023136"/>
    </source>
</evidence>
<dbReference type="Pfam" id="PF08395">
    <property type="entry name" value="7tm_7"/>
    <property type="match status" value="1"/>
</dbReference>
<dbReference type="GO" id="GO:0050909">
    <property type="term" value="P:sensory perception of taste"/>
    <property type="evidence" value="ECO:0007669"/>
    <property type="project" value="InterPro"/>
</dbReference>
<evidence type="ECO:0000313" key="8">
    <source>
        <dbReference type="Proteomes" id="UP001168821"/>
    </source>
</evidence>
<feature type="transmembrane region" description="Helical" evidence="6">
    <location>
        <begin position="26"/>
        <end position="45"/>
    </location>
</feature>
<reference evidence="7" key="1">
    <citation type="journal article" date="2023" name="G3 (Bethesda)">
        <title>Whole genome assemblies of Zophobas morio and Tenebrio molitor.</title>
        <authorList>
            <person name="Kaur S."/>
            <person name="Stinson S.A."/>
            <person name="diCenzo G.C."/>
        </authorList>
    </citation>
    <scope>NUCLEOTIDE SEQUENCE</scope>
    <source>
        <strain evidence="7">QUZm001</strain>
    </source>
</reference>
<dbReference type="AlphaFoldDB" id="A0AA38I7I4"/>
<feature type="transmembrane region" description="Helical" evidence="6">
    <location>
        <begin position="115"/>
        <end position="139"/>
    </location>
</feature>
<sequence length="321" mass="36620">MIFVAVYLFSVKTIYVDENNTLQTDVSFYELTAVFSQNVIIILLVQQKRKEIAALVSHFMILEKMTSTIKQGELSGYIKAKKRVFVVALLEYGLTTICCIIDCSNNPPEAINTAIYFIAFGCHFNYELLLIASLVFLIAGFQELGYILASGQLDPDEIKKVCEIHTLLKNVFILVKTSFERIILVKTISDTFISTTGIHYQVRMILENRKENKISKLIFIVIWGTLISVYDFGVAYFFGGVLEQDKLVSRQIDEALSRLEKTYKRNTLRRIHKHINQTDVKICGLFPINCTLIFWMGANITTYTTYLVQFSKIGDDLFSGS</sequence>
<evidence type="ECO:0000313" key="7">
    <source>
        <dbReference type="EMBL" id="KAJ3650365.1"/>
    </source>
</evidence>
<comment type="similarity">
    <text evidence="6">Belongs to the insect chemoreceptor superfamily. Gustatory receptor (GR) family.</text>
</comment>
<protein>
    <recommendedName>
        <fullName evidence="6">Gustatory receptor</fullName>
    </recommendedName>
</protein>